<dbReference type="Proteomes" id="UP000050640">
    <property type="component" value="Unplaced"/>
</dbReference>
<name>A0A0R3RH86_9BILA</name>
<proteinExistence type="predicted"/>
<dbReference type="WBParaSite" id="EEL_0000079801-mRNA-1">
    <property type="protein sequence ID" value="EEL_0000079801-mRNA-1"/>
    <property type="gene ID" value="EEL_0000079801"/>
</dbReference>
<reference evidence="2" key="1">
    <citation type="submission" date="2017-02" db="UniProtKB">
        <authorList>
            <consortium name="WormBaseParasite"/>
        </authorList>
    </citation>
    <scope>IDENTIFICATION</scope>
</reference>
<evidence type="ECO:0000313" key="2">
    <source>
        <dbReference type="WBParaSite" id="EEL_0000079801-mRNA-1"/>
    </source>
</evidence>
<accession>A0A0R3RH86</accession>
<protein>
    <submittedName>
        <fullName evidence="2">Uncharacterized protein</fullName>
    </submittedName>
</protein>
<evidence type="ECO:0000313" key="1">
    <source>
        <dbReference type="Proteomes" id="UP000050640"/>
    </source>
</evidence>
<keyword evidence="1" id="KW-1185">Reference proteome</keyword>
<dbReference type="AlphaFoldDB" id="A0A0R3RH86"/>
<organism evidence="1 2">
    <name type="scientific">Elaeophora elaphi</name>
    <dbReference type="NCBI Taxonomy" id="1147741"/>
    <lineage>
        <taxon>Eukaryota</taxon>
        <taxon>Metazoa</taxon>
        <taxon>Ecdysozoa</taxon>
        <taxon>Nematoda</taxon>
        <taxon>Chromadorea</taxon>
        <taxon>Rhabditida</taxon>
        <taxon>Spirurina</taxon>
        <taxon>Spiruromorpha</taxon>
        <taxon>Filarioidea</taxon>
        <taxon>Onchocercidae</taxon>
        <taxon>Elaeophora</taxon>
    </lineage>
</organism>
<sequence length="47" mass="5134">MGSGASWRHTSKMLASIGLLFHWLLTGWRRSSFDPADREGEGGVKGS</sequence>